<proteinExistence type="predicted"/>
<evidence type="ECO:0000313" key="1">
    <source>
        <dbReference type="EMBL" id="KAJ1079983.1"/>
    </source>
</evidence>
<organism evidence="1 2">
    <name type="scientific">Pleurodeles waltl</name>
    <name type="common">Iberian ribbed newt</name>
    <dbReference type="NCBI Taxonomy" id="8319"/>
    <lineage>
        <taxon>Eukaryota</taxon>
        <taxon>Metazoa</taxon>
        <taxon>Chordata</taxon>
        <taxon>Craniata</taxon>
        <taxon>Vertebrata</taxon>
        <taxon>Euteleostomi</taxon>
        <taxon>Amphibia</taxon>
        <taxon>Batrachia</taxon>
        <taxon>Caudata</taxon>
        <taxon>Salamandroidea</taxon>
        <taxon>Salamandridae</taxon>
        <taxon>Pleurodelinae</taxon>
        <taxon>Pleurodeles</taxon>
    </lineage>
</organism>
<evidence type="ECO:0000313" key="2">
    <source>
        <dbReference type="Proteomes" id="UP001066276"/>
    </source>
</evidence>
<dbReference type="AlphaFoldDB" id="A0AAV7KSW5"/>
<sequence length="87" mass="9705">MGRASAHLRVLLTDTGNRNGLCVQGLSQLCLSPHDFQERIELVGGGRQQHTLVGSVRAKRDMECCRSQWGTRGGHPIHRRKRGSMLE</sequence>
<reference evidence="1" key="1">
    <citation type="journal article" date="2022" name="bioRxiv">
        <title>Sequencing and chromosome-scale assembly of the giantPleurodeles waltlgenome.</title>
        <authorList>
            <person name="Brown T."/>
            <person name="Elewa A."/>
            <person name="Iarovenko S."/>
            <person name="Subramanian E."/>
            <person name="Araus A.J."/>
            <person name="Petzold A."/>
            <person name="Susuki M."/>
            <person name="Suzuki K.-i.T."/>
            <person name="Hayashi T."/>
            <person name="Toyoda A."/>
            <person name="Oliveira C."/>
            <person name="Osipova E."/>
            <person name="Leigh N.D."/>
            <person name="Simon A."/>
            <person name="Yun M.H."/>
        </authorList>
    </citation>
    <scope>NUCLEOTIDE SEQUENCE</scope>
    <source>
        <strain evidence="1">20211129_DDA</strain>
        <tissue evidence="1">Liver</tissue>
    </source>
</reference>
<keyword evidence="2" id="KW-1185">Reference proteome</keyword>
<comment type="caution">
    <text evidence="1">The sequence shown here is derived from an EMBL/GenBank/DDBJ whole genome shotgun (WGS) entry which is preliminary data.</text>
</comment>
<gene>
    <name evidence="1" type="ORF">NDU88_000205</name>
</gene>
<dbReference type="EMBL" id="JANPWB010000016">
    <property type="protein sequence ID" value="KAJ1079983.1"/>
    <property type="molecule type" value="Genomic_DNA"/>
</dbReference>
<accession>A0AAV7KSW5</accession>
<name>A0AAV7KSW5_PLEWA</name>
<protein>
    <submittedName>
        <fullName evidence="1">Uncharacterized protein</fullName>
    </submittedName>
</protein>
<dbReference type="Proteomes" id="UP001066276">
    <property type="component" value="Chromosome 12"/>
</dbReference>